<dbReference type="Proteomes" id="UP000694541">
    <property type="component" value="Unplaced"/>
</dbReference>
<dbReference type="InterPro" id="IPR002558">
    <property type="entry name" value="ILWEQ_dom"/>
</dbReference>
<dbReference type="Gene3D" id="1.20.1410.10">
    <property type="entry name" value="I/LWEQ domain"/>
    <property type="match status" value="1"/>
</dbReference>
<dbReference type="Ensembl" id="ENSANIT00000013593.1">
    <property type="protein sequence ID" value="ENSANIP00000013126.1"/>
    <property type="gene ID" value="ENSANIG00000007797.1"/>
</dbReference>
<keyword evidence="3" id="KW-0963">Cytoplasm</keyword>
<accession>A0A8B9MV14</accession>
<dbReference type="Gene3D" id="1.20.5.1700">
    <property type="match status" value="1"/>
</dbReference>
<dbReference type="GO" id="GO:0006897">
    <property type="term" value="P:endocytosis"/>
    <property type="evidence" value="ECO:0007669"/>
    <property type="project" value="UniProtKB-KW"/>
</dbReference>
<dbReference type="GO" id="GO:0030136">
    <property type="term" value="C:clathrin-coated vesicle"/>
    <property type="evidence" value="ECO:0007669"/>
    <property type="project" value="TreeGrafter"/>
</dbReference>
<dbReference type="AlphaFoldDB" id="A0A8B9MV14"/>
<dbReference type="InterPro" id="IPR030224">
    <property type="entry name" value="Sla2_fam"/>
</dbReference>
<dbReference type="PANTHER" id="PTHR10407">
    <property type="entry name" value="HUNTINGTIN INTERACTING PROTEIN 1"/>
    <property type="match status" value="1"/>
</dbReference>
<comment type="subcellular location">
    <subcellularLocation>
        <location evidence="1">Cytoplasmic vesicle membrane</location>
    </subcellularLocation>
</comment>
<feature type="coiled-coil region" evidence="9">
    <location>
        <begin position="122"/>
        <end position="299"/>
    </location>
</feature>
<feature type="coiled-coil region" evidence="9">
    <location>
        <begin position="627"/>
        <end position="656"/>
    </location>
</feature>
<dbReference type="Pfam" id="PF07651">
    <property type="entry name" value="ANTH"/>
    <property type="match status" value="1"/>
</dbReference>
<dbReference type="SUPFAM" id="SSF109885">
    <property type="entry name" value="I/LWEQ domain"/>
    <property type="match status" value="1"/>
</dbReference>
<evidence type="ECO:0000313" key="12">
    <source>
        <dbReference type="Proteomes" id="UP000694541"/>
    </source>
</evidence>
<dbReference type="GO" id="GO:0030659">
    <property type="term" value="C:cytoplasmic vesicle membrane"/>
    <property type="evidence" value="ECO:0007669"/>
    <property type="project" value="UniProtKB-SubCell"/>
</dbReference>
<proteinExistence type="inferred from homology"/>
<comment type="similarity">
    <text evidence="2">Belongs to the SLA2 family.</text>
</comment>
<dbReference type="InterPro" id="IPR032422">
    <property type="entry name" value="HIP1_clath-bd"/>
</dbReference>
<evidence type="ECO:0000313" key="11">
    <source>
        <dbReference type="Ensembl" id="ENSANIP00000013126.1"/>
    </source>
</evidence>
<keyword evidence="4" id="KW-0254">Endocytosis</keyword>
<dbReference type="GO" id="GO:0030864">
    <property type="term" value="C:cortical actin cytoskeleton"/>
    <property type="evidence" value="ECO:0007669"/>
    <property type="project" value="TreeGrafter"/>
</dbReference>
<dbReference type="FunFam" id="1.20.1410.10:FF:000002">
    <property type="entry name" value="Huntingtin interacting protein 1"/>
    <property type="match status" value="1"/>
</dbReference>
<reference evidence="11" key="1">
    <citation type="submission" date="2025-08" db="UniProtKB">
        <authorList>
            <consortium name="Ensembl"/>
        </authorList>
    </citation>
    <scope>IDENTIFICATION</scope>
</reference>
<dbReference type="InterPro" id="IPR035964">
    <property type="entry name" value="I/LWEQ_dom_sf"/>
</dbReference>
<feature type="domain" description="I/LWEQ" evidence="10">
    <location>
        <begin position="420"/>
        <end position="661"/>
    </location>
</feature>
<name>A0A8B9MV14_9AVES</name>
<keyword evidence="7" id="KW-0009">Actin-binding</keyword>
<evidence type="ECO:0000256" key="9">
    <source>
        <dbReference type="SAM" id="Coils"/>
    </source>
</evidence>
<dbReference type="GO" id="GO:0051050">
    <property type="term" value="P:positive regulation of transport"/>
    <property type="evidence" value="ECO:0007669"/>
    <property type="project" value="UniProtKB-ARBA"/>
</dbReference>
<evidence type="ECO:0000259" key="10">
    <source>
        <dbReference type="PROSITE" id="PS50945"/>
    </source>
</evidence>
<dbReference type="GO" id="GO:0043325">
    <property type="term" value="F:phosphatidylinositol-3,4-bisphosphate binding"/>
    <property type="evidence" value="ECO:0007669"/>
    <property type="project" value="TreeGrafter"/>
</dbReference>
<dbReference type="GO" id="GO:0098793">
    <property type="term" value="C:presynapse"/>
    <property type="evidence" value="ECO:0007669"/>
    <property type="project" value="TreeGrafter"/>
</dbReference>
<dbReference type="PROSITE" id="PS50945">
    <property type="entry name" value="I_LWEQ"/>
    <property type="match status" value="1"/>
</dbReference>
<dbReference type="Pfam" id="PF16515">
    <property type="entry name" value="HIP1_clath_bdg"/>
    <property type="match status" value="1"/>
</dbReference>
<dbReference type="Gene3D" id="6.10.250.920">
    <property type="match status" value="1"/>
</dbReference>
<keyword evidence="12" id="KW-1185">Reference proteome</keyword>
<evidence type="ECO:0000256" key="6">
    <source>
        <dbReference type="ARBA" id="ARBA00023136"/>
    </source>
</evidence>
<evidence type="ECO:0000256" key="8">
    <source>
        <dbReference type="ARBA" id="ARBA00023329"/>
    </source>
</evidence>
<keyword evidence="5 9" id="KW-0175">Coiled coil</keyword>
<dbReference type="GO" id="GO:0051130">
    <property type="term" value="P:positive regulation of cellular component organization"/>
    <property type="evidence" value="ECO:0007669"/>
    <property type="project" value="UniProtKB-ARBA"/>
</dbReference>
<dbReference type="GO" id="GO:0048268">
    <property type="term" value="P:clathrin coat assembly"/>
    <property type="evidence" value="ECO:0007669"/>
    <property type="project" value="TreeGrafter"/>
</dbReference>
<dbReference type="GO" id="GO:0032051">
    <property type="term" value="F:clathrin light chain binding"/>
    <property type="evidence" value="ECO:0007669"/>
    <property type="project" value="TreeGrafter"/>
</dbReference>
<evidence type="ECO:0000256" key="4">
    <source>
        <dbReference type="ARBA" id="ARBA00022583"/>
    </source>
</evidence>
<dbReference type="PANTHER" id="PTHR10407:SF14">
    <property type="entry name" value="HUNTINGTIN-INTERACTING PROTEIN 1"/>
    <property type="match status" value="1"/>
</dbReference>
<keyword evidence="8" id="KW-0968">Cytoplasmic vesicle</keyword>
<dbReference type="GO" id="GO:0007015">
    <property type="term" value="P:actin filament organization"/>
    <property type="evidence" value="ECO:0007669"/>
    <property type="project" value="TreeGrafter"/>
</dbReference>
<dbReference type="FunFam" id="1.20.5.1700:FF:000002">
    <property type="entry name" value="Huntingtin interacting protein 1"/>
    <property type="match status" value="1"/>
</dbReference>
<evidence type="ECO:0000256" key="2">
    <source>
        <dbReference type="ARBA" id="ARBA00010135"/>
    </source>
</evidence>
<organism evidence="11 12">
    <name type="scientific">Accipiter nisus</name>
    <name type="common">Eurasian sparrowhawk</name>
    <dbReference type="NCBI Taxonomy" id="211598"/>
    <lineage>
        <taxon>Eukaryota</taxon>
        <taxon>Metazoa</taxon>
        <taxon>Chordata</taxon>
        <taxon>Craniata</taxon>
        <taxon>Vertebrata</taxon>
        <taxon>Euteleostomi</taxon>
        <taxon>Archelosauria</taxon>
        <taxon>Archosauria</taxon>
        <taxon>Dinosauria</taxon>
        <taxon>Saurischia</taxon>
        <taxon>Theropoda</taxon>
        <taxon>Coelurosauria</taxon>
        <taxon>Aves</taxon>
        <taxon>Neognathae</taxon>
        <taxon>Neoaves</taxon>
        <taxon>Telluraves</taxon>
        <taxon>Accipitrimorphae</taxon>
        <taxon>Accipitriformes</taxon>
        <taxon>Accipitridae</taxon>
        <taxon>Accipitrinae</taxon>
        <taxon>Accipiter</taxon>
    </lineage>
</organism>
<sequence>AHTTVPSNTVWWPGDTFLEPGEGLKELFYRSSNLQYFKRLIQIPQLPENPPNFLRASALSEHISPVVVIPAEASSPDSEPITDLVEMDTASQSLFDNKFDDIFGSSFSSDPFNFNSQNGMNKDDKDRLIEQLYREIAALKEELENFKAESARGSVQLRGRASELEAELAEQQHLKQQAQDESEFLRAELEELKKQREDTEKAQRSLTEIERRAQANEQRYSKLKEKYSELVQNHADLLRKNAEVTKQVTVARQAQGDVEREKKELEDSFQRSQEQAEVLDTLKRELAASRQELQVLQGTLESSTQVRGQLRHSWAGRAVPTGAEACARSPTAAVGSLLPCLALFAHLVSDTLLQGSATSHVAPMEPADRLLEMCKQCGSEAVSYLSALQDPGTVEGADCSLVMTCLGQISAIGEELRPRGLDIKQEELGDLVDKEMAATAAAIETAAARIEEMLSKARAGDTGVKLEVNERILGSCTGLMQAIHVLVLASKDLQREIVESGRGAASPKEFYAKNSRWTEGLISASKAVGWGATVMVDAADLVVQGKGTFEELMVCSREIAASTAQLVAASKVKADKDSANLCKLQQASRSVNQATAGVVASTKAGKSQVEEKDSMDFSSMTLTQIKRQEMDSQVRVLELENQLQKERQKLGELRKKHYELAGVAEGWEEDGEWIPVLLPVGSCTGKEWGRMRKPCLQARQ</sequence>
<evidence type="ECO:0000256" key="5">
    <source>
        <dbReference type="ARBA" id="ARBA00023054"/>
    </source>
</evidence>
<protein>
    <recommendedName>
        <fullName evidence="10">I/LWEQ domain-containing protein</fullName>
    </recommendedName>
</protein>
<dbReference type="GO" id="GO:0080025">
    <property type="term" value="F:phosphatidylinositol-3,5-bisphosphate binding"/>
    <property type="evidence" value="ECO:0007669"/>
    <property type="project" value="TreeGrafter"/>
</dbReference>
<reference evidence="11" key="2">
    <citation type="submission" date="2025-09" db="UniProtKB">
        <authorList>
            <consortium name="Ensembl"/>
        </authorList>
    </citation>
    <scope>IDENTIFICATION</scope>
</reference>
<dbReference type="GO" id="GO:0035615">
    <property type="term" value="F:clathrin adaptor activity"/>
    <property type="evidence" value="ECO:0007669"/>
    <property type="project" value="TreeGrafter"/>
</dbReference>
<dbReference type="GO" id="GO:0051015">
    <property type="term" value="F:actin filament binding"/>
    <property type="evidence" value="ECO:0007669"/>
    <property type="project" value="TreeGrafter"/>
</dbReference>
<evidence type="ECO:0000256" key="7">
    <source>
        <dbReference type="ARBA" id="ARBA00023203"/>
    </source>
</evidence>
<keyword evidence="6" id="KW-0472">Membrane</keyword>
<evidence type="ECO:0000256" key="3">
    <source>
        <dbReference type="ARBA" id="ARBA00022490"/>
    </source>
</evidence>
<dbReference type="SMART" id="SM00307">
    <property type="entry name" value="ILWEQ"/>
    <property type="match status" value="1"/>
</dbReference>
<dbReference type="GO" id="GO:0030100">
    <property type="term" value="P:regulation of endocytosis"/>
    <property type="evidence" value="ECO:0007669"/>
    <property type="project" value="UniProtKB-ARBA"/>
</dbReference>
<dbReference type="InterPro" id="IPR011417">
    <property type="entry name" value="ANTH_dom"/>
</dbReference>
<evidence type="ECO:0000256" key="1">
    <source>
        <dbReference type="ARBA" id="ARBA00004156"/>
    </source>
</evidence>
<dbReference type="Pfam" id="PF01608">
    <property type="entry name" value="I_LWEQ"/>
    <property type="match status" value="1"/>
</dbReference>